<keyword evidence="2" id="KW-1185">Reference proteome</keyword>
<dbReference type="AlphaFoldDB" id="A0A0E0GJV2"/>
<reference evidence="1" key="2">
    <citation type="submission" date="2018-04" db="EMBL/GenBank/DDBJ databases">
        <title>OnivRS2 (Oryza nivara Reference Sequence Version 2).</title>
        <authorList>
            <person name="Zhang J."/>
            <person name="Kudrna D."/>
            <person name="Lee S."/>
            <person name="Talag J."/>
            <person name="Rajasekar S."/>
            <person name="Welchert J."/>
            <person name="Hsing Y.-I."/>
            <person name="Wing R.A."/>
        </authorList>
    </citation>
    <scope>NUCLEOTIDE SEQUENCE [LARGE SCALE GENOMIC DNA]</scope>
    <source>
        <strain evidence="1">SL10</strain>
    </source>
</reference>
<name>A0A0E0GJV2_ORYNI</name>
<dbReference type="HOGENOM" id="CLU_2964913_0_0_1"/>
<reference evidence="1" key="1">
    <citation type="submission" date="2015-04" db="UniProtKB">
        <authorList>
            <consortium name="EnsemblPlants"/>
        </authorList>
    </citation>
    <scope>IDENTIFICATION</scope>
    <source>
        <strain evidence="1">SL10</strain>
    </source>
</reference>
<evidence type="ECO:0000313" key="1">
    <source>
        <dbReference type="EnsemblPlants" id="ONIVA03G11580.1"/>
    </source>
</evidence>
<evidence type="ECO:0000313" key="2">
    <source>
        <dbReference type="Proteomes" id="UP000006591"/>
    </source>
</evidence>
<dbReference type="Gramene" id="ONIVA03G11580.1">
    <property type="protein sequence ID" value="ONIVA03G11580.1"/>
    <property type="gene ID" value="ONIVA03G11580"/>
</dbReference>
<dbReference type="Proteomes" id="UP000006591">
    <property type="component" value="Chromosome 3"/>
</dbReference>
<organism evidence="1">
    <name type="scientific">Oryza nivara</name>
    <name type="common">Indian wild rice</name>
    <name type="synonym">Oryza sativa f. spontanea</name>
    <dbReference type="NCBI Taxonomy" id="4536"/>
    <lineage>
        <taxon>Eukaryota</taxon>
        <taxon>Viridiplantae</taxon>
        <taxon>Streptophyta</taxon>
        <taxon>Embryophyta</taxon>
        <taxon>Tracheophyta</taxon>
        <taxon>Spermatophyta</taxon>
        <taxon>Magnoliopsida</taxon>
        <taxon>Liliopsida</taxon>
        <taxon>Poales</taxon>
        <taxon>Poaceae</taxon>
        <taxon>BOP clade</taxon>
        <taxon>Oryzoideae</taxon>
        <taxon>Oryzeae</taxon>
        <taxon>Oryzinae</taxon>
        <taxon>Oryza</taxon>
    </lineage>
</organism>
<protein>
    <submittedName>
        <fullName evidence="1">Uncharacterized protein</fullName>
    </submittedName>
</protein>
<proteinExistence type="predicted"/>
<sequence>MERFESDRAHCRVGVGVVVARTHALGGQGSQIRDAPGINQTGPLGKGMQRTGWCFGMHG</sequence>
<dbReference type="EnsemblPlants" id="ONIVA03G11580.1">
    <property type="protein sequence ID" value="ONIVA03G11580.1"/>
    <property type="gene ID" value="ONIVA03G11580"/>
</dbReference>
<accession>A0A0E0GJV2</accession>